<dbReference type="EMBL" id="JAZAVK010000251">
    <property type="protein sequence ID" value="KAK7415188.1"/>
    <property type="molecule type" value="Genomic_DNA"/>
</dbReference>
<accession>A0ABR1H2L8</accession>
<name>A0ABR1H2L8_9HYPO</name>
<keyword evidence="2" id="KW-1185">Reference proteome</keyword>
<dbReference type="Proteomes" id="UP001498421">
    <property type="component" value="Unassembled WGS sequence"/>
</dbReference>
<reference evidence="1 2" key="1">
    <citation type="journal article" date="2025" name="Microbiol. Resour. Announc.">
        <title>Draft genome sequences for Neonectria magnoliae and Neonectria punicea, canker pathogens of Liriodendron tulipifera and Acer saccharum in West Virginia.</title>
        <authorList>
            <person name="Petronek H.M."/>
            <person name="Kasson M.T."/>
            <person name="Metheny A.M."/>
            <person name="Stauder C.M."/>
            <person name="Lovett B."/>
            <person name="Lynch S.C."/>
            <person name="Garnas J.R."/>
            <person name="Kasson L.R."/>
            <person name="Stajich J.E."/>
        </authorList>
    </citation>
    <scope>NUCLEOTIDE SEQUENCE [LARGE SCALE GENOMIC DNA]</scope>
    <source>
        <strain evidence="1 2">NRRL 64651</strain>
    </source>
</reference>
<organism evidence="1 2">
    <name type="scientific">Neonectria magnoliae</name>
    <dbReference type="NCBI Taxonomy" id="2732573"/>
    <lineage>
        <taxon>Eukaryota</taxon>
        <taxon>Fungi</taxon>
        <taxon>Dikarya</taxon>
        <taxon>Ascomycota</taxon>
        <taxon>Pezizomycotina</taxon>
        <taxon>Sordariomycetes</taxon>
        <taxon>Hypocreomycetidae</taxon>
        <taxon>Hypocreales</taxon>
        <taxon>Nectriaceae</taxon>
        <taxon>Neonectria</taxon>
    </lineage>
</organism>
<evidence type="ECO:0000313" key="1">
    <source>
        <dbReference type="EMBL" id="KAK7415188.1"/>
    </source>
</evidence>
<proteinExistence type="predicted"/>
<protein>
    <submittedName>
        <fullName evidence="1">Uncharacterized protein</fullName>
    </submittedName>
</protein>
<evidence type="ECO:0000313" key="2">
    <source>
        <dbReference type="Proteomes" id="UP001498421"/>
    </source>
</evidence>
<sequence>MAIQHQIEAQKTNLQPARKVFSSRLQHEWHCPSTYHQVRRLITEISQGKRPRSDLIVLDNEFSGATKQLWEFGIIEQVSGKTLVNTTIKHDNGLEHDGPAAARGSTFKSTASRVQASKIFFQSRMNIEHMDVHQVAAKLKDIGMRPKTLVLAWHLHAADLQILRNFLESAGYYGILPPDDHCFPMVAVLRPNLPKVGKKQFPMRLDMLFPLMFPNHRLVGLNHEALINCQQTRLICLAFKQLCRPVEERQTQWQPVIDKKPLQASIQDWLIKRSPVKEAKVGSDPEASP</sequence>
<comment type="caution">
    <text evidence="1">The sequence shown here is derived from an EMBL/GenBank/DDBJ whole genome shotgun (WGS) entry which is preliminary data.</text>
</comment>
<gene>
    <name evidence="1" type="ORF">QQZ08_012416</name>
</gene>